<gene>
    <name evidence="3" type="ORF">H634G_00725</name>
</gene>
<organism evidence="3 4">
    <name type="scientific">Metarhizium anisopliae BRIP 53293</name>
    <dbReference type="NCBI Taxonomy" id="1291518"/>
    <lineage>
        <taxon>Eukaryota</taxon>
        <taxon>Fungi</taxon>
        <taxon>Dikarya</taxon>
        <taxon>Ascomycota</taxon>
        <taxon>Pezizomycotina</taxon>
        <taxon>Sordariomycetes</taxon>
        <taxon>Hypocreomycetidae</taxon>
        <taxon>Hypocreales</taxon>
        <taxon>Clavicipitaceae</taxon>
        <taxon>Metarhizium</taxon>
    </lineage>
</organism>
<feature type="region of interest" description="Disordered" evidence="2">
    <location>
        <begin position="241"/>
        <end position="284"/>
    </location>
</feature>
<proteinExistence type="predicted"/>
<feature type="region of interest" description="Disordered" evidence="2">
    <location>
        <begin position="731"/>
        <end position="755"/>
    </location>
</feature>
<name>A0A0D9PE59_METAN</name>
<protein>
    <submittedName>
        <fullName evidence="3">Uncharacterized protein</fullName>
    </submittedName>
</protein>
<evidence type="ECO:0000256" key="2">
    <source>
        <dbReference type="SAM" id="MobiDB-lite"/>
    </source>
</evidence>
<reference evidence="4" key="1">
    <citation type="journal article" date="2014" name="BMC Genomics">
        <title>The genome sequence of the biocontrol fungus Metarhizium anisopliae and comparative genomics of Metarhizium species.</title>
        <authorList>
            <person name="Pattemore J.A."/>
            <person name="Hane J.K."/>
            <person name="Williams A.H."/>
            <person name="Wilson B.A."/>
            <person name="Stodart B.J."/>
            <person name="Ash G.J."/>
        </authorList>
    </citation>
    <scope>NUCLEOTIDE SEQUENCE [LARGE SCALE GENOMIC DNA]</scope>
    <source>
        <strain evidence="4">BRIP 53293</strain>
    </source>
</reference>
<dbReference type="STRING" id="1291518.A0A0D9PE59"/>
<dbReference type="EMBL" id="KE384719">
    <property type="protein sequence ID" value="KJK84361.1"/>
    <property type="molecule type" value="Genomic_DNA"/>
</dbReference>
<dbReference type="OrthoDB" id="3532430at2759"/>
<feature type="region of interest" description="Disordered" evidence="2">
    <location>
        <begin position="13"/>
        <end position="41"/>
    </location>
</feature>
<feature type="region of interest" description="Disordered" evidence="2">
    <location>
        <begin position="650"/>
        <end position="678"/>
    </location>
</feature>
<feature type="coiled-coil region" evidence="1">
    <location>
        <begin position="420"/>
        <end position="556"/>
    </location>
</feature>
<sequence>MADLNIPIAVRRTRRSNAGTVKPEETESAALPPKTPRRARRAVRFSDPGLSMSSGLTPMINRTCINTPRQRRRVSTPAISTRSGTPGPPNPIFLSHNHHQSSNSLRHTIDGRVERRIRRSNLRDLLNKLEQEKKRKTQQSQAEISRLKSEIKSRDRDIYELQNATIVVDNERIWDLEQQIENLKDELAKRPSTPHHQTTSYNWTLAARDPFSDDYTDMGMDEEEDQFGDATMAHFVASTPSRARSSFPTPPATSPMLPSTPCSSRLCLPTPRSHTGTQVCLPDPEKRQSQEELASLQLEVCKLTATLDSYKNLSAKLKEKLASVEPISPQSDDAPAAHVLESKIDALLQDMSDRTEAVRLLGASIADLGFPGADASEMMTALSSGFRAARLELEYLTPGEIALPLTSHGAEVLDLLLVRLRELAKKAKEDESSIDEYHELEQSLRKQLDARVSAMDDLRSEMAKAERLLHEKGLKVQELEVGNERLRGAVDGYIRDMSELEKLVQRMEEEHRDAAATSSAQREFDRHELEKRDASIAELQERLADAVRQSARLQREMGDVQDSSTRHVVSLNRRHGAALALRDARVLELRGEIDRVNDSLRAAHETIVVLRVDKGTLEARVDDERARAKAAVESVKAELQRVLQMSHEFLRSPGREGRQAGLRDEAEDELASSPSRVDGKAAAAAAAASGSLAPTASGRKLRRRQYCGSVYCGSPQLVTQITATGEVVETWGAPPKPGHETWARRSFKQTTARKT</sequence>
<evidence type="ECO:0000313" key="3">
    <source>
        <dbReference type="EMBL" id="KJK84361.1"/>
    </source>
</evidence>
<keyword evidence="4" id="KW-1185">Reference proteome</keyword>
<keyword evidence="1" id="KW-0175">Coiled coil</keyword>
<evidence type="ECO:0000256" key="1">
    <source>
        <dbReference type="SAM" id="Coils"/>
    </source>
</evidence>
<feature type="coiled-coil region" evidence="1">
    <location>
        <begin position="112"/>
        <end position="186"/>
    </location>
</feature>
<accession>A0A0D9PE59</accession>
<dbReference type="Proteomes" id="UP000054544">
    <property type="component" value="Unassembled WGS sequence"/>
</dbReference>
<feature type="region of interest" description="Disordered" evidence="2">
    <location>
        <begin position="69"/>
        <end position="88"/>
    </location>
</feature>
<evidence type="ECO:0000313" key="4">
    <source>
        <dbReference type="Proteomes" id="UP000054544"/>
    </source>
</evidence>
<feature type="compositionally biased region" description="Basic and acidic residues" evidence="2">
    <location>
        <begin position="650"/>
        <end position="664"/>
    </location>
</feature>
<feature type="compositionally biased region" description="Basic residues" evidence="2">
    <location>
        <begin position="745"/>
        <end position="755"/>
    </location>
</feature>
<dbReference type="AlphaFoldDB" id="A0A0D9PE59"/>